<dbReference type="AlphaFoldDB" id="A0A6L7GA81"/>
<keyword evidence="3" id="KW-1185">Reference proteome</keyword>
<keyword evidence="1" id="KW-0472">Membrane</keyword>
<feature type="transmembrane region" description="Helical" evidence="1">
    <location>
        <begin position="16"/>
        <end position="39"/>
    </location>
</feature>
<dbReference type="EMBL" id="WUMU01000019">
    <property type="protein sequence ID" value="MXN19673.1"/>
    <property type="molecule type" value="Genomic_DNA"/>
</dbReference>
<feature type="transmembrane region" description="Helical" evidence="1">
    <location>
        <begin position="89"/>
        <end position="113"/>
    </location>
</feature>
<feature type="transmembrane region" description="Helical" evidence="1">
    <location>
        <begin position="125"/>
        <end position="150"/>
    </location>
</feature>
<accession>A0A6L7GA81</accession>
<evidence type="ECO:0000313" key="3">
    <source>
        <dbReference type="Proteomes" id="UP000477911"/>
    </source>
</evidence>
<name>A0A6L7GA81_9RHOB</name>
<dbReference type="InterPro" id="IPR018688">
    <property type="entry name" value="PpoB2-like"/>
</dbReference>
<gene>
    <name evidence="2" type="ORF">GR170_17705</name>
</gene>
<reference evidence="2 3" key="1">
    <citation type="submission" date="2019-12" db="EMBL/GenBank/DDBJ databases">
        <authorList>
            <person name="Li M."/>
        </authorList>
    </citation>
    <scope>NUCLEOTIDE SEQUENCE [LARGE SCALE GENOMIC DNA]</scope>
    <source>
        <strain evidence="2 3">GBMRC 2024</strain>
    </source>
</reference>
<protein>
    <submittedName>
        <fullName evidence="2">DUF2182 domain-containing protein</fullName>
    </submittedName>
</protein>
<keyword evidence="1" id="KW-1133">Transmembrane helix</keyword>
<organism evidence="2 3">
    <name type="scientific">Pseudooceanicola albus</name>
    <dbReference type="NCBI Taxonomy" id="2692189"/>
    <lineage>
        <taxon>Bacteria</taxon>
        <taxon>Pseudomonadati</taxon>
        <taxon>Pseudomonadota</taxon>
        <taxon>Alphaproteobacteria</taxon>
        <taxon>Rhodobacterales</taxon>
        <taxon>Paracoccaceae</taxon>
        <taxon>Pseudooceanicola</taxon>
    </lineage>
</organism>
<feature type="transmembrane region" description="Helical" evidence="1">
    <location>
        <begin position="260"/>
        <end position="281"/>
    </location>
</feature>
<proteinExistence type="predicted"/>
<evidence type="ECO:0000256" key="1">
    <source>
        <dbReference type="SAM" id="Phobius"/>
    </source>
</evidence>
<feature type="transmembrane region" description="Helical" evidence="1">
    <location>
        <begin position="222"/>
        <end position="254"/>
    </location>
</feature>
<sequence>MPGLPLVERALAHERLMLAALMGTLFLLASLYTLFGVGMEMSALKMTSMAGVADRPASDMTAPAVSGMTDMARASDGDWGLRHALLVFLMWWIMMVAMMLPSAAPTVLLHAALGRHARGGTALPLASALFLTGYLLAWAGFSGVATALHWGLEASGLVSASMMTLTDTRLGGALLLAAGIYQFLPMKAACLSHCRSPARFLSERRRPGLAGALRMGLDHGTYCLGCCWGLMALLLVGGVMNLYWIVFLALIVALEKLLPFGMLVSRVLGVGLIAWGTLLLFQAA</sequence>
<evidence type="ECO:0000313" key="2">
    <source>
        <dbReference type="EMBL" id="MXN19673.1"/>
    </source>
</evidence>
<dbReference type="Pfam" id="PF09948">
    <property type="entry name" value="PpoB2"/>
    <property type="match status" value="1"/>
</dbReference>
<dbReference type="RefSeq" id="WP_160895788.1">
    <property type="nucleotide sequence ID" value="NZ_WUMU01000019.1"/>
</dbReference>
<comment type="caution">
    <text evidence="2">The sequence shown here is derived from an EMBL/GenBank/DDBJ whole genome shotgun (WGS) entry which is preliminary data.</text>
</comment>
<dbReference type="Proteomes" id="UP000477911">
    <property type="component" value="Unassembled WGS sequence"/>
</dbReference>
<keyword evidence="1" id="KW-0812">Transmembrane</keyword>